<organism evidence="2 4">
    <name type="scientific">Campylobacter concisus</name>
    <dbReference type="NCBI Taxonomy" id="199"/>
    <lineage>
        <taxon>Bacteria</taxon>
        <taxon>Pseudomonadati</taxon>
        <taxon>Campylobacterota</taxon>
        <taxon>Epsilonproteobacteria</taxon>
        <taxon>Campylobacterales</taxon>
        <taxon>Campylobacteraceae</taxon>
        <taxon>Campylobacter</taxon>
    </lineage>
</organism>
<keyword evidence="1" id="KW-0732">Signal</keyword>
<evidence type="ECO:0000256" key="1">
    <source>
        <dbReference type="SAM" id="SignalP"/>
    </source>
</evidence>
<reference evidence="3" key="2">
    <citation type="journal article" date="2020" name="Microb. Genom.">
        <title>Analysis of complete Campylobacter concisus genomes identifies genomospecies features, secretion systems and novel plasmids and their association with severe ulcerative colitis.</title>
        <authorList>
            <person name="Liu F."/>
            <person name="Chen S."/>
            <person name="Luu L.D.W."/>
            <person name="Lee S.A."/>
            <person name="Tay A.C.Y."/>
            <person name="Wu R."/>
            <person name="Riordan S.M."/>
            <person name="Lan R."/>
            <person name="Liu L."/>
            <person name="Zhang L."/>
        </authorList>
    </citation>
    <scope>NUCLEOTIDE SEQUENCE [LARGE SCALE GENOMIC DNA]</scope>
    <source>
        <strain evidence="3">H9O-S2</strain>
    </source>
</reference>
<sequence>MAKTAYLSLLIGGLAVLCFSGCARAGLNTPLHNTSGVKYDNAYALCKNGQNDKTIEAKINELLEKNMKKGNDLEIYCEVTEYVEGNRALRYFVGFGAGRGKSMTLVKLVDTNTKQQVADFKVEGGLTMGAFGGDSQGMLNETGETIFKQVKDNFLK</sequence>
<dbReference type="Proteomes" id="UP000196317">
    <property type="component" value="Unassembled WGS sequence"/>
</dbReference>
<dbReference type="EMBL" id="CP049232">
    <property type="protein sequence ID" value="QPI06421.1"/>
    <property type="molecule type" value="Genomic_DNA"/>
</dbReference>
<reference evidence="2 4" key="1">
    <citation type="submission" date="2017-04" db="EMBL/GenBank/DDBJ databases">
        <title>Complete genome of Campylobacter concisus ATCC 33237T and draft genomes for an additional eight well characterized C. concisus strains.</title>
        <authorList>
            <person name="Cornelius A.J."/>
            <person name="Miller W.G."/>
            <person name="Lastovica A.J."/>
            <person name="On S.L."/>
            <person name="French N.P."/>
            <person name="Vandenberg O."/>
            <person name="Biggs P.J."/>
        </authorList>
    </citation>
    <scope>NUCLEOTIDE SEQUENCE [LARGE SCALE GENOMIC DNA]</scope>
    <source>
        <strain evidence="2 4">CCUG 19995</strain>
    </source>
</reference>
<proteinExistence type="predicted"/>
<protein>
    <submittedName>
        <fullName evidence="3">DUF4410 domain-containing protein</fullName>
    </submittedName>
</protein>
<name>A0A1Y5MP40_9BACT</name>
<accession>A0A1Y5MP40</accession>
<feature type="chain" id="PRO_5044063524" evidence="1">
    <location>
        <begin position="26"/>
        <end position="156"/>
    </location>
</feature>
<feature type="signal peptide" evidence="1">
    <location>
        <begin position="1"/>
        <end position="25"/>
    </location>
</feature>
<dbReference type="InterPro" id="IPR025522">
    <property type="entry name" value="DUF4410"/>
</dbReference>
<dbReference type="Proteomes" id="UP000594535">
    <property type="component" value="Chromosome"/>
</dbReference>
<dbReference type="AlphaFoldDB" id="A0A1Y5MP40"/>
<gene>
    <name evidence="2" type="ORF">B9N65_01715</name>
    <name evidence="3" type="ORF">G5B96_03410</name>
</gene>
<evidence type="ECO:0000313" key="2">
    <source>
        <dbReference type="EMBL" id="OUT09084.1"/>
    </source>
</evidence>
<evidence type="ECO:0000313" key="3">
    <source>
        <dbReference type="EMBL" id="QPI06421.1"/>
    </source>
</evidence>
<dbReference type="EMBL" id="NDYN01000001">
    <property type="protein sequence ID" value="OUT09084.1"/>
    <property type="molecule type" value="Genomic_DNA"/>
</dbReference>
<evidence type="ECO:0000313" key="4">
    <source>
        <dbReference type="Proteomes" id="UP000196317"/>
    </source>
</evidence>
<dbReference type="RefSeq" id="WP_021089725.1">
    <property type="nucleotide sequence ID" value="NZ_CP049232.1"/>
</dbReference>
<dbReference type="Pfam" id="PF14366">
    <property type="entry name" value="DUF4410"/>
    <property type="match status" value="1"/>
</dbReference>